<dbReference type="InterPro" id="IPR036513">
    <property type="entry name" value="STAS_dom_sf"/>
</dbReference>
<reference evidence="2 3" key="1">
    <citation type="journal article" date="2015" name="Int. J. Syst. Evol. Microbiol.">
        <title>Amycolatopsis rhabdoformis sp. nov., an actinomycete isolated from a tropical forest soil.</title>
        <authorList>
            <person name="Souza W.R."/>
            <person name="Silva R.E."/>
            <person name="Goodfellow M."/>
            <person name="Busarakam K."/>
            <person name="Figueiro F.S."/>
            <person name="Ferreira D."/>
            <person name="Rodrigues-Filho E."/>
            <person name="Moraes L.A.B."/>
            <person name="Zucchi T.D."/>
        </authorList>
    </citation>
    <scope>NUCLEOTIDE SEQUENCE [LARGE SCALE GENOMIC DNA]</scope>
    <source>
        <strain evidence="2 3">NCIMB 14900</strain>
    </source>
</reference>
<dbReference type="Proteomes" id="UP001330812">
    <property type="component" value="Chromosome"/>
</dbReference>
<feature type="compositionally biased region" description="Basic and acidic residues" evidence="1">
    <location>
        <begin position="1"/>
        <end position="13"/>
    </location>
</feature>
<gene>
    <name evidence="2" type="ORF">VSH64_16690</name>
</gene>
<organism evidence="2 3">
    <name type="scientific">Amycolatopsis rhabdoformis</name>
    <dbReference type="NCBI Taxonomy" id="1448059"/>
    <lineage>
        <taxon>Bacteria</taxon>
        <taxon>Bacillati</taxon>
        <taxon>Actinomycetota</taxon>
        <taxon>Actinomycetes</taxon>
        <taxon>Pseudonocardiales</taxon>
        <taxon>Pseudonocardiaceae</taxon>
        <taxon>Amycolatopsis</taxon>
    </lineage>
</organism>
<feature type="region of interest" description="Disordered" evidence="1">
    <location>
        <begin position="107"/>
        <end position="130"/>
    </location>
</feature>
<dbReference type="RefSeq" id="WP_326836523.1">
    <property type="nucleotide sequence ID" value="NZ_CP142149.1"/>
</dbReference>
<feature type="region of interest" description="Disordered" evidence="1">
    <location>
        <begin position="1"/>
        <end position="21"/>
    </location>
</feature>
<keyword evidence="3" id="KW-1185">Reference proteome</keyword>
<accession>A0ABZ1IJI8</accession>
<proteinExistence type="predicted"/>
<evidence type="ECO:0000313" key="3">
    <source>
        <dbReference type="Proteomes" id="UP001330812"/>
    </source>
</evidence>
<dbReference type="EMBL" id="CP142149">
    <property type="protein sequence ID" value="WSE33724.1"/>
    <property type="molecule type" value="Genomic_DNA"/>
</dbReference>
<evidence type="ECO:0000256" key="1">
    <source>
        <dbReference type="SAM" id="MobiDB-lite"/>
    </source>
</evidence>
<evidence type="ECO:0000313" key="2">
    <source>
        <dbReference type="EMBL" id="WSE33724.1"/>
    </source>
</evidence>
<dbReference type="Gene3D" id="3.30.750.24">
    <property type="entry name" value="STAS domain"/>
    <property type="match status" value="1"/>
</dbReference>
<name>A0ABZ1IJI8_9PSEU</name>
<protein>
    <recommendedName>
        <fullName evidence="4">STAS domain-containing protein</fullName>
    </recommendedName>
</protein>
<sequence length="130" mass="12999">MSVEDEPKTDRPRTPSRPAVSRVRTLLSAGLVTVEVSGPLTAAGDAVLTEQLAAALALRAAAVVVDLTACTALGPGTAAALAGDRFRVRAGNPDVTTALAQAGVACEAPDDSTETPARGPAIVIRSGAAR</sequence>
<evidence type="ECO:0008006" key="4">
    <source>
        <dbReference type="Google" id="ProtNLM"/>
    </source>
</evidence>